<evidence type="ECO:0000256" key="6">
    <source>
        <dbReference type="ARBA" id="ARBA00022771"/>
    </source>
</evidence>
<keyword evidence="8" id="KW-0805">Transcription regulation</keyword>
<evidence type="ECO:0000256" key="13">
    <source>
        <dbReference type="PROSITE-ProRule" id="PRU01263"/>
    </source>
</evidence>
<keyword evidence="11" id="KW-0539">Nucleus</keyword>
<dbReference type="FunFam" id="3.30.160.60:FF:002343">
    <property type="entry name" value="Zinc finger protein 33A"/>
    <property type="match status" value="2"/>
</dbReference>
<sequence length="687" mass="80591">MNIKTQQQVLFNELCRACLRKSNNMRYMMDTTDETTKTLLTTFSCFLDKELKFNKLYPCYLCPTCEWKLRSSFEFRTLCLKSDQCITTILSQTNLIQSNLVIDVNAAPLPQSNKKSAAGHSQENQLDKGSYVPQTAIFKPTDQQLNNIEPPIKIKDEDTDDDLYYNAGAYDAIDKVEVIEVHDEELHYTDDKTATIPSISNQLTSMNQKKLCTAIKFECQLPWNAKRKTKKIRQRADENPKLKLSRYPREEVQVHIDAIEYKSNQELECLFCKTMCQGQRALCRHVTAAHMDKKSKWCSTCNKQVENLPVHKKDNHQDHLTCPFCDKKLSIVGKYKAHLQRHIVLEEEFRCIRCNVLFQSERNLMIHTRKMHTKEILYSCDSCPQKYKSEVQLHLHHKIHYKQINKECPDCKAKFDTNDQIDRHVCTQQNKVILESYDGLKNFCKLCDKRVRSLDVHYKTYHDPAFSLEKSKKRKTENGNPYLCSTCGKAYKSKFTLTVHMRNHTGIKPFKCKVCDMKMASRTHMKNHERVHTGEKPFICSYCGKRFRTKSTLNYHVQIHTGKSTPCSLCPKRFARPIEMRVHMFSHTGERPYKCDECGQTFTQHCHLVQHRHKHTGERPYKCEFCEKAYPHPHTLRKHVKIVHLGEKFLKCRLCSFECNQWIHLKRHKETNHNMEIATENQEVDSS</sequence>
<dbReference type="GO" id="GO:0000977">
    <property type="term" value="F:RNA polymerase II transcription regulatory region sequence-specific DNA binding"/>
    <property type="evidence" value="ECO:0007669"/>
    <property type="project" value="TreeGrafter"/>
</dbReference>
<proteinExistence type="inferred from homology"/>
<evidence type="ECO:0000256" key="7">
    <source>
        <dbReference type="ARBA" id="ARBA00022833"/>
    </source>
</evidence>
<feature type="domain" description="C2H2-type" evidence="14">
    <location>
        <begin position="378"/>
        <end position="405"/>
    </location>
</feature>
<dbReference type="GO" id="GO:0000981">
    <property type="term" value="F:DNA-binding transcription factor activity, RNA polymerase II-specific"/>
    <property type="evidence" value="ECO:0007669"/>
    <property type="project" value="TreeGrafter"/>
</dbReference>
<dbReference type="EMBL" id="CAKOFQ010006790">
    <property type="protein sequence ID" value="CAH1971814.1"/>
    <property type="molecule type" value="Genomic_DNA"/>
</dbReference>
<dbReference type="FunFam" id="3.30.160.60:FF:000966">
    <property type="entry name" value="ZFP90 zinc finger protein"/>
    <property type="match status" value="1"/>
</dbReference>
<dbReference type="GO" id="GO:0008270">
    <property type="term" value="F:zinc ion binding"/>
    <property type="evidence" value="ECO:0007669"/>
    <property type="project" value="UniProtKB-UniRule"/>
</dbReference>
<evidence type="ECO:0000259" key="15">
    <source>
        <dbReference type="PROSITE" id="PS51915"/>
    </source>
</evidence>
<dbReference type="PANTHER" id="PTHR24409:SF295">
    <property type="entry name" value="AZ2-RELATED"/>
    <property type="match status" value="1"/>
</dbReference>
<dbReference type="PROSITE" id="PS51915">
    <property type="entry name" value="ZAD"/>
    <property type="match status" value="1"/>
</dbReference>
<dbReference type="PANTHER" id="PTHR24409">
    <property type="entry name" value="ZINC FINGER PROTEIN 142"/>
    <property type="match status" value="1"/>
</dbReference>
<feature type="domain" description="C2H2-type" evidence="14">
    <location>
        <begin position="538"/>
        <end position="565"/>
    </location>
</feature>
<dbReference type="FunFam" id="3.30.160.60:FF:000065">
    <property type="entry name" value="B-cell CLL/lymphoma 6, member B"/>
    <property type="match status" value="1"/>
</dbReference>
<evidence type="ECO:0000256" key="5">
    <source>
        <dbReference type="ARBA" id="ARBA00022737"/>
    </source>
</evidence>
<comment type="caution">
    <text evidence="16">The sequence shown here is derived from an EMBL/GenBank/DDBJ whole genome shotgun (WGS) entry which is preliminary data.</text>
</comment>
<name>A0A9P0KDN2_ACAOB</name>
<evidence type="ECO:0000256" key="12">
    <source>
        <dbReference type="PROSITE-ProRule" id="PRU00042"/>
    </source>
</evidence>
<evidence type="ECO:0000256" key="4">
    <source>
        <dbReference type="ARBA" id="ARBA00022723"/>
    </source>
</evidence>
<keyword evidence="7 13" id="KW-0862">Zinc</keyword>
<keyword evidence="10" id="KW-0804">Transcription</keyword>
<dbReference type="InterPro" id="IPR036236">
    <property type="entry name" value="Znf_C2H2_sf"/>
</dbReference>
<evidence type="ECO:0000256" key="3">
    <source>
        <dbReference type="ARBA" id="ARBA00006991"/>
    </source>
</evidence>
<reference evidence="16" key="1">
    <citation type="submission" date="2022-03" db="EMBL/GenBank/DDBJ databases">
        <authorList>
            <person name="Sayadi A."/>
        </authorList>
    </citation>
    <scope>NUCLEOTIDE SEQUENCE</scope>
</reference>
<dbReference type="FunFam" id="3.30.160.60:FF:001009">
    <property type="entry name" value="Zinc finger protein 26"/>
    <property type="match status" value="1"/>
</dbReference>
<dbReference type="PROSITE" id="PS00028">
    <property type="entry name" value="ZINC_FINGER_C2H2_1"/>
    <property type="match status" value="9"/>
</dbReference>
<keyword evidence="9" id="KW-0238">DNA-binding</keyword>
<feature type="domain" description="C2H2-type" evidence="14">
    <location>
        <begin position="621"/>
        <end position="649"/>
    </location>
</feature>
<feature type="domain" description="C2H2-type" evidence="14">
    <location>
        <begin position="510"/>
        <end position="537"/>
    </location>
</feature>
<comment type="similarity">
    <text evidence="3">Belongs to the krueppel C2H2-type zinc-finger protein family.</text>
</comment>
<feature type="domain" description="C2H2-type" evidence="14">
    <location>
        <begin position="349"/>
        <end position="375"/>
    </location>
</feature>
<keyword evidence="5" id="KW-0677">Repeat</keyword>
<dbReference type="Pfam" id="PF00096">
    <property type="entry name" value="zf-C2H2"/>
    <property type="match status" value="3"/>
</dbReference>
<feature type="binding site" evidence="13">
    <location>
        <position position="18"/>
    </location>
    <ligand>
        <name>Zn(2+)</name>
        <dbReference type="ChEBI" id="CHEBI:29105"/>
    </ligand>
</feature>
<dbReference type="OrthoDB" id="6077919at2759"/>
<feature type="binding site" evidence="13">
    <location>
        <position position="62"/>
    </location>
    <ligand>
        <name>Zn(2+)</name>
        <dbReference type="ChEBI" id="CHEBI:29105"/>
    </ligand>
</feature>
<feature type="domain" description="ZAD" evidence="15">
    <location>
        <begin position="13"/>
        <end position="89"/>
    </location>
</feature>
<evidence type="ECO:0000256" key="8">
    <source>
        <dbReference type="ARBA" id="ARBA00023015"/>
    </source>
</evidence>
<dbReference type="SUPFAM" id="SSF57716">
    <property type="entry name" value="Glucocorticoid receptor-like (DNA-binding domain)"/>
    <property type="match status" value="1"/>
</dbReference>
<feature type="binding site" evidence="13">
    <location>
        <position position="65"/>
    </location>
    <ligand>
        <name>Zn(2+)</name>
        <dbReference type="ChEBI" id="CHEBI:29105"/>
    </ligand>
</feature>
<dbReference type="GO" id="GO:0005634">
    <property type="term" value="C:nucleus"/>
    <property type="evidence" value="ECO:0007669"/>
    <property type="project" value="UniProtKB-SubCell"/>
</dbReference>
<feature type="binding site" evidence="13">
    <location>
        <position position="15"/>
    </location>
    <ligand>
        <name>Zn(2+)</name>
        <dbReference type="ChEBI" id="CHEBI:29105"/>
    </ligand>
</feature>
<evidence type="ECO:0000313" key="17">
    <source>
        <dbReference type="Proteomes" id="UP001152888"/>
    </source>
</evidence>
<evidence type="ECO:0000256" key="10">
    <source>
        <dbReference type="ARBA" id="ARBA00023163"/>
    </source>
</evidence>
<keyword evidence="6 12" id="KW-0863">Zinc-finger</keyword>
<dbReference type="AlphaFoldDB" id="A0A9P0KDN2"/>
<evidence type="ECO:0000259" key="14">
    <source>
        <dbReference type="PROSITE" id="PS50157"/>
    </source>
</evidence>
<dbReference type="Gene3D" id="3.30.160.60">
    <property type="entry name" value="Classic Zinc Finger"/>
    <property type="match status" value="8"/>
</dbReference>
<dbReference type="SMART" id="SM00355">
    <property type="entry name" value="ZnF_C2H2"/>
    <property type="match status" value="12"/>
</dbReference>
<dbReference type="SMART" id="SM00868">
    <property type="entry name" value="zf-AD"/>
    <property type="match status" value="1"/>
</dbReference>
<evidence type="ECO:0000256" key="9">
    <source>
        <dbReference type="ARBA" id="ARBA00023125"/>
    </source>
</evidence>
<accession>A0A9P0KDN2</accession>
<protein>
    <submittedName>
        <fullName evidence="16">Uncharacterized protein</fullName>
    </submittedName>
</protein>
<comment type="subcellular location">
    <subcellularLocation>
        <location evidence="2">Nucleus</location>
    </subcellularLocation>
</comment>
<organism evidence="16 17">
    <name type="scientific">Acanthoscelides obtectus</name>
    <name type="common">Bean weevil</name>
    <name type="synonym">Bruchus obtectus</name>
    <dbReference type="NCBI Taxonomy" id="200917"/>
    <lineage>
        <taxon>Eukaryota</taxon>
        <taxon>Metazoa</taxon>
        <taxon>Ecdysozoa</taxon>
        <taxon>Arthropoda</taxon>
        <taxon>Hexapoda</taxon>
        <taxon>Insecta</taxon>
        <taxon>Pterygota</taxon>
        <taxon>Neoptera</taxon>
        <taxon>Endopterygota</taxon>
        <taxon>Coleoptera</taxon>
        <taxon>Polyphaga</taxon>
        <taxon>Cucujiformia</taxon>
        <taxon>Chrysomeloidea</taxon>
        <taxon>Chrysomelidae</taxon>
        <taxon>Bruchinae</taxon>
        <taxon>Bruchini</taxon>
        <taxon>Acanthoscelides</taxon>
    </lineage>
</organism>
<feature type="domain" description="C2H2-type" evidence="14">
    <location>
        <begin position="482"/>
        <end position="509"/>
    </location>
</feature>
<feature type="domain" description="C2H2-type" evidence="14">
    <location>
        <begin position="593"/>
        <end position="620"/>
    </location>
</feature>
<gene>
    <name evidence="16" type="ORF">ACAOBT_LOCUS9624</name>
</gene>
<evidence type="ECO:0000313" key="16">
    <source>
        <dbReference type="EMBL" id="CAH1971814.1"/>
    </source>
</evidence>
<comment type="function">
    <text evidence="1">May be involved in transcriptional regulation.</text>
</comment>
<keyword evidence="17" id="KW-1185">Reference proteome</keyword>
<dbReference type="InterPro" id="IPR013087">
    <property type="entry name" value="Znf_C2H2_type"/>
</dbReference>
<evidence type="ECO:0000256" key="2">
    <source>
        <dbReference type="ARBA" id="ARBA00004123"/>
    </source>
</evidence>
<feature type="domain" description="C2H2-type" evidence="14">
    <location>
        <begin position="565"/>
        <end position="592"/>
    </location>
</feature>
<evidence type="ECO:0000256" key="1">
    <source>
        <dbReference type="ARBA" id="ARBA00003767"/>
    </source>
</evidence>
<keyword evidence="4 13" id="KW-0479">Metal-binding</keyword>
<dbReference type="Proteomes" id="UP001152888">
    <property type="component" value="Unassembled WGS sequence"/>
</dbReference>
<evidence type="ECO:0000256" key="11">
    <source>
        <dbReference type="ARBA" id="ARBA00023242"/>
    </source>
</evidence>
<dbReference type="PROSITE" id="PS50157">
    <property type="entry name" value="ZINC_FINGER_C2H2_2"/>
    <property type="match status" value="8"/>
</dbReference>
<dbReference type="SUPFAM" id="SSF57667">
    <property type="entry name" value="beta-beta-alpha zinc fingers"/>
    <property type="match status" value="5"/>
</dbReference>
<dbReference type="InterPro" id="IPR012934">
    <property type="entry name" value="Znf_AD"/>
</dbReference>